<evidence type="ECO:0000256" key="1">
    <source>
        <dbReference type="ARBA" id="ARBA00006974"/>
    </source>
</evidence>
<comment type="caution">
    <text evidence="2">The sequence shown here is derived from an EMBL/GenBank/DDBJ whole genome shotgun (WGS) entry which is preliminary data.</text>
</comment>
<sequence>MICPKKLVKMARKWRERVAIGRKRVHHFQATKGNVKVDGCNASTMSRKGHFVFYTADEGRFEVPLGFLNHPIFLELFKKSEEEFGLSSDGPITLPCEAVFMDYVLLLIQSGAAKDFEKVLLNSITIRHCSISASQQGYAGQNLLVSVS</sequence>
<dbReference type="Pfam" id="PF02519">
    <property type="entry name" value="Auxin_inducible"/>
    <property type="match status" value="1"/>
</dbReference>
<dbReference type="InterPro" id="IPR003676">
    <property type="entry name" value="SAUR_fam"/>
</dbReference>
<comment type="similarity">
    <text evidence="1">Belongs to the ARG7 family.</text>
</comment>
<dbReference type="GO" id="GO:0009733">
    <property type="term" value="P:response to auxin"/>
    <property type="evidence" value="ECO:0007669"/>
    <property type="project" value="InterPro"/>
</dbReference>
<dbReference type="Proteomes" id="UP000811609">
    <property type="component" value="Chromosome 5"/>
</dbReference>
<name>A0A8T1QGY5_CARIL</name>
<accession>A0A8T1QGY5</accession>
<evidence type="ECO:0000313" key="2">
    <source>
        <dbReference type="EMBL" id="KAG6653593.1"/>
    </source>
</evidence>
<gene>
    <name evidence="2" type="ORF">CIPAW_05G088400</name>
</gene>
<dbReference type="PANTHER" id="PTHR31175">
    <property type="entry name" value="AUXIN-RESPONSIVE FAMILY PROTEIN"/>
    <property type="match status" value="1"/>
</dbReference>
<dbReference type="AlphaFoldDB" id="A0A8T1QGY5"/>
<proteinExistence type="inferred from homology"/>
<dbReference type="EMBL" id="CM031813">
    <property type="protein sequence ID" value="KAG6653593.1"/>
    <property type="molecule type" value="Genomic_DNA"/>
</dbReference>
<evidence type="ECO:0000313" key="3">
    <source>
        <dbReference type="Proteomes" id="UP000811609"/>
    </source>
</evidence>
<reference evidence="2" key="1">
    <citation type="submission" date="2020-12" db="EMBL/GenBank/DDBJ databases">
        <title>WGS assembly of Carya illinoinensis cv. Pawnee.</title>
        <authorList>
            <person name="Platts A."/>
            <person name="Shu S."/>
            <person name="Wright S."/>
            <person name="Barry K."/>
            <person name="Edger P."/>
            <person name="Pires J.C."/>
            <person name="Schmutz J."/>
        </authorList>
    </citation>
    <scope>NUCLEOTIDE SEQUENCE</scope>
    <source>
        <tissue evidence="2">Leaf</tissue>
    </source>
</reference>
<organism evidence="2 3">
    <name type="scientific">Carya illinoinensis</name>
    <name type="common">Pecan</name>
    <dbReference type="NCBI Taxonomy" id="32201"/>
    <lineage>
        <taxon>Eukaryota</taxon>
        <taxon>Viridiplantae</taxon>
        <taxon>Streptophyta</taxon>
        <taxon>Embryophyta</taxon>
        <taxon>Tracheophyta</taxon>
        <taxon>Spermatophyta</taxon>
        <taxon>Magnoliopsida</taxon>
        <taxon>eudicotyledons</taxon>
        <taxon>Gunneridae</taxon>
        <taxon>Pentapetalae</taxon>
        <taxon>rosids</taxon>
        <taxon>fabids</taxon>
        <taxon>Fagales</taxon>
        <taxon>Juglandaceae</taxon>
        <taxon>Carya</taxon>
    </lineage>
</organism>
<keyword evidence="3" id="KW-1185">Reference proteome</keyword>
<protein>
    <submittedName>
        <fullName evidence="2">Uncharacterized protein</fullName>
    </submittedName>
</protein>
<dbReference type="PANTHER" id="PTHR31175:SF65">
    <property type="entry name" value="AUXIN-RESPONSIVE PROTEIN SAUR66-LIKE"/>
    <property type="match status" value="1"/>
</dbReference>